<dbReference type="Proteomes" id="UP000703661">
    <property type="component" value="Unassembled WGS sequence"/>
</dbReference>
<dbReference type="AlphaFoldDB" id="A0A9P6N2D0"/>
<comment type="caution">
    <text evidence="1">The sequence shown here is derived from an EMBL/GenBank/DDBJ whole genome shotgun (WGS) entry which is preliminary data.</text>
</comment>
<protein>
    <recommendedName>
        <fullName evidence="3">Arrestin-like N-terminal domain-containing protein</fullName>
    </recommendedName>
</protein>
<reference evidence="1" key="1">
    <citation type="journal article" date="2020" name="Fungal Divers.">
        <title>Resolving the Mortierellaceae phylogeny through synthesis of multi-gene phylogenetics and phylogenomics.</title>
        <authorList>
            <person name="Vandepol N."/>
            <person name="Liber J."/>
            <person name="Desiro A."/>
            <person name="Na H."/>
            <person name="Kennedy M."/>
            <person name="Barry K."/>
            <person name="Grigoriev I.V."/>
            <person name="Miller A.N."/>
            <person name="O'Donnell K."/>
            <person name="Stajich J.E."/>
            <person name="Bonito G."/>
        </authorList>
    </citation>
    <scope>NUCLEOTIDE SEQUENCE</scope>
    <source>
        <strain evidence="1">NRRL 2769</strain>
    </source>
</reference>
<sequence length="527" mass="59201">MFRRLFNMDGGSNKKSKRLTIYIEPPAQQDYNNNFDDKVQPLIVVRGTREKPGMVEATVTLEVDTACEGDEVEIQFRAVIGSKISVKGGGFSVSLSEQVLQRKRWILPVTKLGPHVIAAGVYSRQVCTMIETNWPSSCTEHSEGFVQYSFHAQITKVSAAKVAMPILTASQEFLVLNLNNSCENYSNYNNYNQYNNFSKFNFHGKENYSKSDISNISYIPRNKHNYSNSCLSNISYSNLNRQNLSNSCLSNVSHNNHNKHSYGMSNVGHNNYNNGINSNAYNIRTKHSFFILPNPTVGVLPGTSTPHSVSVLSPEKSVPIEMSIPSETLVFGQRVPITIAVNPFSEWTPFAGQEIVVMEARFGIEQKRHARSANRIIKDKIVKNFTEIHVPSTRMGSWPQSRNGWKRTVSIKLPAAASFTEKSKPVRPGQHNSPLLLSQSLQSRYYDISHKLIVSLKVRTSGEKDKQAEEIELHLGFQVVHPAPAPDAGEPPTEYRPVAAFSFESDEIPLIFDQMDPRQEKNSQLIM</sequence>
<accession>A0A9P6N2D0</accession>
<name>A0A9P6N2D0_9FUNG</name>
<evidence type="ECO:0008006" key="3">
    <source>
        <dbReference type="Google" id="ProtNLM"/>
    </source>
</evidence>
<gene>
    <name evidence="1" type="ORF">BGZ80_002783</name>
</gene>
<dbReference type="EMBL" id="JAAAID010000170">
    <property type="protein sequence ID" value="KAG0021253.1"/>
    <property type="molecule type" value="Genomic_DNA"/>
</dbReference>
<organism evidence="1 2">
    <name type="scientific">Entomortierella chlamydospora</name>
    <dbReference type="NCBI Taxonomy" id="101097"/>
    <lineage>
        <taxon>Eukaryota</taxon>
        <taxon>Fungi</taxon>
        <taxon>Fungi incertae sedis</taxon>
        <taxon>Mucoromycota</taxon>
        <taxon>Mortierellomycotina</taxon>
        <taxon>Mortierellomycetes</taxon>
        <taxon>Mortierellales</taxon>
        <taxon>Mortierellaceae</taxon>
        <taxon>Entomortierella</taxon>
    </lineage>
</organism>
<proteinExistence type="predicted"/>
<evidence type="ECO:0000313" key="2">
    <source>
        <dbReference type="Proteomes" id="UP000703661"/>
    </source>
</evidence>
<evidence type="ECO:0000313" key="1">
    <source>
        <dbReference type="EMBL" id="KAG0021253.1"/>
    </source>
</evidence>
<keyword evidence="2" id="KW-1185">Reference proteome</keyword>